<gene>
    <name evidence="1" type="ORF">GCM10010274_58100</name>
</gene>
<sequence length="159" mass="16904">MPDITPLAPMTPHTAISAFNYLRAVQADDADAAREFAGAETRMPELLVDVATRIVVPVTALPGPEAGEPCADTFALEALGRVFVTSLRIWAQAGAGTADGIARAVIDFVQQFLTEDHEDVADTLRQLEATGVGQALDRTPHRPVRTRCASPPCSARAAR</sequence>
<dbReference type="AlphaFoldDB" id="A0A918I2E7"/>
<evidence type="ECO:0000313" key="1">
    <source>
        <dbReference type="EMBL" id="GGU61556.1"/>
    </source>
</evidence>
<keyword evidence="2" id="KW-1185">Reference proteome</keyword>
<reference evidence="1" key="1">
    <citation type="journal article" date="2014" name="Int. J. Syst. Evol. Microbiol.">
        <title>Complete genome sequence of Corynebacterium casei LMG S-19264T (=DSM 44701T), isolated from a smear-ripened cheese.</title>
        <authorList>
            <consortium name="US DOE Joint Genome Institute (JGI-PGF)"/>
            <person name="Walter F."/>
            <person name="Albersmeier A."/>
            <person name="Kalinowski J."/>
            <person name="Ruckert C."/>
        </authorList>
    </citation>
    <scope>NUCLEOTIDE SEQUENCE</scope>
    <source>
        <strain evidence="1">JCM 4391</strain>
    </source>
</reference>
<dbReference type="RefSeq" id="WP_189554234.1">
    <property type="nucleotide sequence ID" value="NZ_BMTP01000019.1"/>
</dbReference>
<comment type="caution">
    <text evidence="1">The sequence shown here is derived from an EMBL/GenBank/DDBJ whole genome shotgun (WGS) entry which is preliminary data.</text>
</comment>
<dbReference type="Proteomes" id="UP000636661">
    <property type="component" value="Unassembled WGS sequence"/>
</dbReference>
<accession>A0A918I2E7</accession>
<reference evidence="1" key="2">
    <citation type="submission" date="2020-09" db="EMBL/GenBank/DDBJ databases">
        <authorList>
            <person name="Sun Q."/>
            <person name="Ohkuma M."/>
        </authorList>
    </citation>
    <scope>NUCLEOTIDE SEQUENCE</scope>
    <source>
        <strain evidence="1">JCM 4391</strain>
    </source>
</reference>
<name>A0A918I2E7_9ACTN</name>
<dbReference type="EMBL" id="BMTP01000019">
    <property type="protein sequence ID" value="GGU61556.1"/>
    <property type="molecule type" value="Genomic_DNA"/>
</dbReference>
<protein>
    <submittedName>
        <fullName evidence="1">Uncharacterized protein</fullName>
    </submittedName>
</protein>
<evidence type="ECO:0000313" key="2">
    <source>
        <dbReference type="Proteomes" id="UP000636661"/>
    </source>
</evidence>
<organism evidence="1 2">
    <name type="scientific">Streptomyces lavendofoliae</name>
    <dbReference type="NCBI Taxonomy" id="67314"/>
    <lineage>
        <taxon>Bacteria</taxon>
        <taxon>Bacillati</taxon>
        <taxon>Actinomycetota</taxon>
        <taxon>Actinomycetes</taxon>
        <taxon>Kitasatosporales</taxon>
        <taxon>Streptomycetaceae</taxon>
        <taxon>Streptomyces</taxon>
    </lineage>
</organism>
<proteinExistence type="predicted"/>